<proteinExistence type="predicted"/>
<dbReference type="Proteomes" id="UP001592528">
    <property type="component" value="Unassembled WGS sequence"/>
</dbReference>
<sequence length="43" mass="4852">MAETVKPTIGSILDLQMLEKDVNDESTSQTWTCVSYASKMDER</sequence>
<organism evidence="1 2">
    <name type="scientific">Streptacidiphilus cavernicola</name>
    <dbReference type="NCBI Taxonomy" id="3342716"/>
    <lineage>
        <taxon>Bacteria</taxon>
        <taxon>Bacillati</taxon>
        <taxon>Actinomycetota</taxon>
        <taxon>Actinomycetes</taxon>
        <taxon>Kitasatosporales</taxon>
        <taxon>Streptomycetaceae</taxon>
        <taxon>Streptacidiphilus</taxon>
    </lineage>
</organism>
<gene>
    <name evidence="1" type="ORF">ACEZDJ_07965</name>
</gene>
<evidence type="ECO:0000313" key="1">
    <source>
        <dbReference type="EMBL" id="MFC1401221.1"/>
    </source>
</evidence>
<dbReference type="RefSeq" id="WP_269665014.1">
    <property type="nucleotide sequence ID" value="NZ_JBHEZZ010000003.1"/>
</dbReference>
<keyword evidence="2" id="KW-1185">Reference proteome</keyword>
<evidence type="ECO:0000313" key="2">
    <source>
        <dbReference type="Proteomes" id="UP001592528"/>
    </source>
</evidence>
<name>A0ABV6UIF8_9ACTN</name>
<reference evidence="1 2" key="1">
    <citation type="submission" date="2024-09" db="EMBL/GenBank/DDBJ databases">
        <authorList>
            <person name="Lee S.D."/>
        </authorList>
    </citation>
    <scope>NUCLEOTIDE SEQUENCE [LARGE SCALE GENOMIC DNA]</scope>
    <source>
        <strain evidence="1 2">N1-5</strain>
    </source>
</reference>
<accession>A0ABV6UIF8</accession>
<dbReference type="EMBL" id="JBHEZZ010000003">
    <property type="protein sequence ID" value="MFC1401221.1"/>
    <property type="molecule type" value="Genomic_DNA"/>
</dbReference>
<protein>
    <submittedName>
        <fullName evidence="1">Uncharacterized protein</fullName>
    </submittedName>
</protein>
<comment type="caution">
    <text evidence="1">The sequence shown here is derived from an EMBL/GenBank/DDBJ whole genome shotgun (WGS) entry which is preliminary data.</text>
</comment>